<sequence>MRMNPERVFFLNRPVLLVMTAVLCVGVATAMWFMLSARRQPE</sequence>
<dbReference type="RefSeq" id="WP_407348442.1">
    <property type="nucleotide sequence ID" value="NZ_CP136864.1"/>
</dbReference>
<reference evidence="2 3" key="1">
    <citation type="submission" date="2023-10" db="EMBL/GenBank/DDBJ databases">
        <title>Two novel species belonging to the OM43/NOR5 clade.</title>
        <authorList>
            <person name="Park M."/>
        </authorList>
    </citation>
    <scope>NUCLEOTIDE SEQUENCE [LARGE SCALE GENOMIC DNA]</scope>
    <source>
        <strain evidence="2 3">IMCC43200</strain>
    </source>
</reference>
<evidence type="ECO:0000313" key="3">
    <source>
        <dbReference type="Proteomes" id="UP001626537"/>
    </source>
</evidence>
<keyword evidence="3" id="KW-1185">Reference proteome</keyword>
<name>A0ABZ0I456_9GAMM</name>
<accession>A0ABZ0I456</accession>
<keyword evidence="1" id="KW-0812">Transmembrane</keyword>
<organism evidence="2 3">
    <name type="scientific">Congregibacter variabilis</name>
    <dbReference type="NCBI Taxonomy" id="3081200"/>
    <lineage>
        <taxon>Bacteria</taxon>
        <taxon>Pseudomonadati</taxon>
        <taxon>Pseudomonadota</taxon>
        <taxon>Gammaproteobacteria</taxon>
        <taxon>Cellvibrionales</taxon>
        <taxon>Halieaceae</taxon>
        <taxon>Congregibacter</taxon>
    </lineage>
</organism>
<dbReference type="EMBL" id="CP136864">
    <property type="protein sequence ID" value="WOJ93801.1"/>
    <property type="molecule type" value="Genomic_DNA"/>
</dbReference>
<gene>
    <name evidence="2" type="ORF">R0135_01210</name>
</gene>
<evidence type="ECO:0000313" key="2">
    <source>
        <dbReference type="EMBL" id="WOJ93801.1"/>
    </source>
</evidence>
<keyword evidence="1" id="KW-1133">Transmembrane helix</keyword>
<protein>
    <submittedName>
        <fullName evidence="2">Uncharacterized protein</fullName>
    </submittedName>
</protein>
<dbReference type="Proteomes" id="UP001626537">
    <property type="component" value="Chromosome"/>
</dbReference>
<evidence type="ECO:0000256" key="1">
    <source>
        <dbReference type="SAM" id="Phobius"/>
    </source>
</evidence>
<keyword evidence="1" id="KW-0472">Membrane</keyword>
<proteinExistence type="predicted"/>
<feature type="transmembrane region" description="Helical" evidence="1">
    <location>
        <begin position="15"/>
        <end position="35"/>
    </location>
</feature>